<feature type="region of interest" description="Disordered" evidence="1">
    <location>
        <begin position="246"/>
        <end position="276"/>
    </location>
</feature>
<feature type="region of interest" description="Disordered" evidence="1">
    <location>
        <begin position="1025"/>
        <end position="1080"/>
    </location>
</feature>
<accession>A0A2C6KEG7</accession>
<name>A0A2C6KEG7_9APIC</name>
<feature type="region of interest" description="Disordered" evidence="1">
    <location>
        <begin position="1"/>
        <end position="77"/>
    </location>
</feature>
<evidence type="ECO:0000256" key="1">
    <source>
        <dbReference type="SAM" id="MobiDB-lite"/>
    </source>
</evidence>
<dbReference type="VEuPathDB" id="ToxoDB:CSUI_011305"/>
<gene>
    <name evidence="2" type="ORF">CSUI_011305</name>
</gene>
<dbReference type="Proteomes" id="UP000221165">
    <property type="component" value="Unassembled WGS sequence"/>
</dbReference>
<feature type="compositionally biased region" description="Basic and acidic residues" evidence="1">
    <location>
        <begin position="546"/>
        <end position="573"/>
    </location>
</feature>
<reference evidence="2 3" key="1">
    <citation type="journal article" date="2017" name="Int. J. Parasitol.">
        <title>The genome of the protozoan parasite Cystoisospora suis and a reverse vaccinology approach to identify vaccine candidates.</title>
        <authorList>
            <person name="Palmieri N."/>
            <person name="Shrestha A."/>
            <person name="Ruttkowski B."/>
            <person name="Beck T."/>
            <person name="Vogl C."/>
            <person name="Tomley F."/>
            <person name="Blake D.P."/>
            <person name="Joachim A."/>
        </authorList>
    </citation>
    <scope>NUCLEOTIDE SEQUENCE [LARGE SCALE GENOMIC DNA]</scope>
    <source>
        <strain evidence="2 3">Wien I</strain>
    </source>
</reference>
<feature type="compositionally biased region" description="Polar residues" evidence="1">
    <location>
        <begin position="1302"/>
        <end position="1312"/>
    </location>
</feature>
<feature type="compositionally biased region" description="Polar residues" evidence="1">
    <location>
        <begin position="1066"/>
        <end position="1079"/>
    </location>
</feature>
<feature type="compositionally biased region" description="Basic and acidic residues" evidence="1">
    <location>
        <begin position="1313"/>
        <end position="1322"/>
    </location>
</feature>
<feature type="compositionally biased region" description="Low complexity" evidence="1">
    <location>
        <begin position="322"/>
        <end position="348"/>
    </location>
</feature>
<comment type="caution">
    <text evidence="2">The sequence shown here is derived from an EMBL/GenBank/DDBJ whole genome shotgun (WGS) entry which is preliminary data.</text>
</comment>
<organism evidence="2 3">
    <name type="scientific">Cystoisospora suis</name>
    <dbReference type="NCBI Taxonomy" id="483139"/>
    <lineage>
        <taxon>Eukaryota</taxon>
        <taxon>Sar</taxon>
        <taxon>Alveolata</taxon>
        <taxon>Apicomplexa</taxon>
        <taxon>Conoidasida</taxon>
        <taxon>Coccidia</taxon>
        <taxon>Eucoccidiorida</taxon>
        <taxon>Eimeriorina</taxon>
        <taxon>Sarcocystidae</taxon>
        <taxon>Cystoisospora</taxon>
    </lineage>
</organism>
<dbReference type="RefSeq" id="XP_067916619.1">
    <property type="nucleotide sequence ID" value="XM_068071405.1"/>
</dbReference>
<feature type="region of interest" description="Disordered" evidence="1">
    <location>
        <begin position="620"/>
        <end position="643"/>
    </location>
</feature>
<feature type="compositionally biased region" description="Basic and acidic residues" evidence="1">
    <location>
        <begin position="40"/>
        <end position="63"/>
    </location>
</feature>
<feature type="compositionally biased region" description="Basic and acidic residues" evidence="1">
    <location>
        <begin position="445"/>
        <end position="478"/>
    </location>
</feature>
<feature type="compositionally biased region" description="Basic and acidic residues" evidence="1">
    <location>
        <begin position="203"/>
        <end position="215"/>
    </location>
</feature>
<feature type="compositionally biased region" description="Low complexity" evidence="1">
    <location>
        <begin position="175"/>
        <end position="188"/>
    </location>
</feature>
<feature type="region of interest" description="Disordered" evidence="1">
    <location>
        <begin position="790"/>
        <end position="812"/>
    </location>
</feature>
<feature type="region of interest" description="Disordered" evidence="1">
    <location>
        <begin position="175"/>
        <end position="215"/>
    </location>
</feature>
<feature type="compositionally biased region" description="Low complexity" evidence="1">
    <location>
        <begin position="1042"/>
        <end position="1057"/>
    </location>
</feature>
<evidence type="ECO:0000313" key="3">
    <source>
        <dbReference type="Proteomes" id="UP000221165"/>
    </source>
</evidence>
<feature type="compositionally biased region" description="Polar residues" evidence="1">
    <location>
        <begin position="22"/>
        <end position="31"/>
    </location>
</feature>
<feature type="compositionally biased region" description="Low complexity" evidence="1">
    <location>
        <begin position="521"/>
        <end position="541"/>
    </location>
</feature>
<dbReference type="EMBL" id="MIGC01010734">
    <property type="protein sequence ID" value="PHJ14885.1"/>
    <property type="molecule type" value="Genomic_DNA"/>
</dbReference>
<dbReference type="OrthoDB" id="10433426at2759"/>
<evidence type="ECO:0000313" key="2">
    <source>
        <dbReference type="EMBL" id="PHJ14885.1"/>
    </source>
</evidence>
<feature type="region of interest" description="Disordered" evidence="1">
    <location>
        <begin position="1260"/>
        <end position="1366"/>
    </location>
</feature>
<feature type="compositionally biased region" description="Polar residues" evidence="1">
    <location>
        <begin position="1323"/>
        <end position="1332"/>
    </location>
</feature>
<sequence>MGSKGSSIDSLSQGDGCLFDGNKTQKTQSDNRCVASGIARELRTEREGPRGEEKCPSSAHTEECTGGQHSSSSSSSSSFVIFTPAEDRLLGLGLARVGRRHFTFIRDHFLPSKTESHINRRFKALQRRWQAVKDPRNPLAAWRTSLTIPFSLEEDLLLLSHLSNVHHLFIFPPSSSSSHLHSNRLLSSKGDGEDPQHASLFGEETRHLEGRGASEKSERAFFNSMYSTPRMNLKIMTSSSLQNSWFPMRGSHHSQSGQPLHSNAGKGGSSTNSTSHSSSCDCTVEDWLVFIAKHDLHHRDVTSLQKRIRVLHRFSLRIASSSSSIPSSSSTSASSSSSSSLSRFLSSSKTTHAGERLQAFKKSQRKEEKGQQPTVVREGMACSSRLYSGELSSGVPQGGKESGGVLQGEEQNFQRLGGREEKEDVGEGERRRKEEERGLQNQGRHMIDAIEKGMREQERGREEEKALYSHQRDRRDEVVSFSTFSSNSSSNSSVVSSPPEKEQHTSVQTLSQQTCTREDSQGSLSSGLTTASSFSSSSSSSSPPPERLHAAGDHPLSHKGDTSPERRNQECDNRNGSIIIHEELPKETKASPPPLSRKLNPLLALLSPALMKWSSDETRALLNTRPHSTTSTRTRESPPHTESSLIIPKIHLSFLSSSPSASQAAEGATSSSFFLSSSSSSLTPPLPSFSSSSSSPASARGAALSEVSSMSLLSSSYSPAVAGGAAGLSPSPFLCSSRAGGMCSLSSLSAVSFAVDEKKKEDVSLNQKCPDIRPHPVMCLSVSEEEKKQQESSSCLSTGRGGAVQPSQAWPSLSRLSHEDILSRRRSIERDSLPLHEDKEKERKDMTRPLHNGGGGEEHSVSFLSGGRTSEGPLEYSRDDTSLSTEEQDMLTKKKKRKKSEGKNDEEGIPLEEEKDAFNTSSHRAAYRRQRATSSDDERRSSSSSASFIDVSQFVSCHANRDEGETEEPHAFTNLSLGDQPCYNERSLNEKHRQEISSSLLLVHRSVTPVQGLDSHLHIQKLDEEGDTHSLKASSQPLCSASHESIPSLHPSPSSSYQHDHRASHSTHSQVDFSSSQLESRLLRHPETGTNLDQSLLEKNQYENLLFLQRQEKNLLPSQLPYVGGVHDNMKKSLSPSLSLYPEREKSSYASIDLCQDPIHRPLHLPPHSHLSWNNSSSARLHEEKSSLVGREEDLYPSPLSFFVSEKKDEKASLSFSSGDLHANQKAIAVGVAGEDPIHQEKERREECCEKKRLSEEKTAFVDERREEEPGGEEEMFLMKQPREEKSKDGEQLRDMSHVAQIRNSHTTPSSSDRGRNEETIDRPTTQESDSPTSRHKSREIKGGEGGEREASLPEGKMKKNGTCSTTKGLHTKLQIRNLICAPFYQDVTSIAEALDEIPCDFFLDSINCGIPPA</sequence>
<dbReference type="PANTHER" id="PTHR13491:SF0">
    <property type="entry name" value="ZINC FINGER CCHC DOMAIN-CONTAINING PROTEIN 10"/>
    <property type="match status" value="1"/>
</dbReference>
<feature type="compositionally biased region" description="Polar residues" evidence="1">
    <location>
        <begin position="1"/>
        <end position="13"/>
    </location>
</feature>
<protein>
    <submittedName>
        <fullName evidence="2">Uncharacterized protein</fullName>
    </submittedName>
</protein>
<feature type="compositionally biased region" description="Low complexity" evidence="1">
    <location>
        <begin position="479"/>
        <end position="497"/>
    </location>
</feature>
<feature type="region of interest" description="Disordered" evidence="1">
    <location>
        <begin position="827"/>
        <end position="945"/>
    </location>
</feature>
<dbReference type="InterPro" id="IPR039715">
    <property type="entry name" value="ZCCHC10"/>
</dbReference>
<dbReference type="GeneID" id="94434616"/>
<feature type="compositionally biased region" description="Basic and acidic residues" evidence="1">
    <location>
        <begin position="827"/>
        <end position="848"/>
    </location>
</feature>
<proteinExistence type="predicted"/>
<feature type="compositionally biased region" description="Basic and acidic residues" evidence="1">
    <location>
        <begin position="959"/>
        <end position="970"/>
    </location>
</feature>
<feature type="region of interest" description="Disordered" evidence="1">
    <location>
        <begin position="322"/>
        <end position="379"/>
    </location>
</feature>
<feature type="compositionally biased region" description="Basic and acidic residues" evidence="1">
    <location>
        <begin position="1281"/>
        <end position="1297"/>
    </location>
</feature>
<feature type="compositionally biased region" description="Basic and acidic residues" evidence="1">
    <location>
        <begin position="580"/>
        <end position="589"/>
    </location>
</feature>
<feature type="compositionally biased region" description="Basic and acidic residues" evidence="1">
    <location>
        <begin position="1340"/>
        <end position="1358"/>
    </location>
</feature>
<feature type="region of interest" description="Disordered" evidence="1">
    <location>
        <begin position="959"/>
        <end position="980"/>
    </location>
</feature>
<dbReference type="PANTHER" id="PTHR13491">
    <property type="entry name" value="ZCCHC10 PROTEIN"/>
    <property type="match status" value="1"/>
</dbReference>
<feature type="compositionally biased region" description="Basic and acidic residues" evidence="1">
    <location>
        <begin position="1260"/>
        <end position="1269"/>
    </location>
</feature>
<feature type="non-terminal residue" evidence="2">
    <location>
        <position position="1414"/>
    </location>
</feature>
<feature type="compositionally biased region" description="Basic and acidic residues" evidence="1">
    <location>
        <begin position="417"/>
        <end position="438"/>
    </location>
</feature>
<feature type="region of interest" description="Disordered" evidence="1">
    <location>
        <begin position="410"/>
        <end position="595"/>
    </location>
</feature>
<feature type="compositionally biased region" description="Polar residues" evidence="1">
    <location>
        <begin position="505"/>
        <end position="515"/>
    </location>
</feature>
<keyword evidence="3" id="KW-1185">Reference proteome</keyword>